<evidence type="ECO:0000313" key="2">
    <source>
        <dbReference type="Proteomes" id="UP001234495"/>
    </source>
</evidence>
<comment type="caution">
    <text evidence="1">The sequence shown here is derived from an EMBL/GenBank/DDBJ whole genome shotgun (WGS) entry which is preliminary data.</text>
</comment>
<gene>
    <name evidence="1" type="ORF">J2S19_002943</name>
</gene>
<name>A0ABT9ZHC8_9BACI</name>
<proteinExistence type="predicted"/>
<evidence type="ECO:0000313" key="1">
    <source>
        <dbReference type="EMBL" id="MDQ0231659.1"/>
    </source>
</evidence>
<reference evidence="1 2" key="1">
    <citation type="submission" date="2023-07" db="EMBL/GenBank/DDBJ databases">
        <title>Genomic Encyclopedia of Type Strains, Phase IV (KMG-IV): sequencing the most valuable type-strain genomes for metagenomic binning, comparative biology and taxonomic classification.</title>
        <authorList>
            <person name="Goeker M."/>
        </authorList>
    </citation>
    <scope>NUCLEOTIDE SEQUENCE [LARGE SCALE GENOMIC DNA]</scope>
    <source>
        <strain evidence="1 2">DSM 29005</strain>
    </source>
</reference>
<dbReference type="EMBL" id="JAUSUD010000014">
    <property type="protein sequence ID" value="MDQ0231659.1"/>
    <property type="molecule type" value="Genomic_DNA"/>
</dbReference>
<protein>
    <submittedName>
        <fullName evidence="1">Uncharacterized protein</fullName>
    </submittedName>
</protein>
<organism evidence="1 2">
    <name type="scientific">Metabacillus malikii</name>
    <dbReference type="NCBI Taxonomy" id="1504265"/>
    <lineage>
        <taxon>Bacteria</taxon>
        <taxon>Bacillati</taxon>
        <taxon>Bacillota</taxon>
        <taxon>Bacilli</taxon>
        <taxon>Bacillales</taxon>
        <taxon>Bacillaceae</taxon>
        <taxon>Metabacillus</taxon>
    </lineage>
</organism>
<accession>A0ABT9ZHC8</accession>
<dbReference type="Proteomes" id="UP001234495">
    <property type="component" value="Unassembled WGS sequence"/>
</dbReference>
<sequence length="111" mass="12792">MDKKTRQALEAIEKVKSPGDVVYEVFRTEKKSGMFQFLNILFESIPSASSSLMNDKVMYLLASEKSGKILEIENGVIRNTTEVPNWTSDQKDKFKKVTIDNHVYKKFKKIL</sequence>
<dbReference type="RefSeq" id="WP_307342988.1">
    <property type="nucleotide sequence ID" value="NZ_JAUSUD010000014.1"/>
</dbReference>
<keyword evidence="2" id="KW-1185">Reference proteome</keyword>